<accession>A0ABP8LI51</accession>
<dbReference type="EMBL" id="BAABHC010000005">
    <property type="protein sequence ID" value="GAA4429545.1"/>
    <property type="molecule type" value="Genomic_DNA"/>
</dbReference>
<dbReference type="InterPro" id="IPR036278">
    <property type="entry name" value="Sialidase_sf"/>
</dbReference>
<name>A0ABP8LI51_9BACT</name>
<sequence>MHLGMTRGPQIASSSGHSFITAMDKKGNIHSFKLDHGTDKWAEATAVNDLPGSAPEGLMSIAADKKDNFYAVWLDVRQDKKNKIVLSSISGDANAWTKNSVVYQSPDSTVCECCRPSVAVEDAQVNLMFRNWLNGSRDPYLASSDDKGLTFSQPEKLGERTWKLQGCPMDGGGVTIDDKSAVHTAWQRDGAIFYAQPGEKEVQIGKGRNCSISGKTTPVLSWRDGTELKVQVLTADNYTTVGEGTALQTAELADRKILCVWEKDGEILFKKI</sequence>
<comment type="caution">
    <text evidence="1">The sequence shown here is derived from an EMBL/GenBank/DDBJ whole genome shotgun (WGS) entry which is preliminary data.</text>
</comment>
<evidence type="ECO:0008006" key="3">
    <source>
        <dbReference type="Google" id="ProtNLM"/>
    </source>
</evidence>
<protein>
    <recommendedName>
        <fullName evidence="3">BNR repeat-like domain-containing protein</fullName>
    </recommendedName>
</protein>
<evidence type="ECO:0000313" key="2">
    <source>
        <dbReference type="Proteomes" id="UP001500552"/>
    </source>
</evidence>
<proteinExistence type="predicted"/>
<keyword evidence="2" id="KW-1185">Reference proteome</keyword>
<reference evidence="2" key="1">
    <citation type="journal article" date="2019" name="Int. J. Syst. Evol. Microbiol.">
        <title>The Global Catalogue of Microorganisms (GCM) 10K type strain sequencing project: providing services to taxonomists for standard genome sequencing and annotation.</title>
        <authorList>
            <consortium name="The Broad Institute Genomics Platform"/>
            <consortium name="The Broad Institute Genome Sequencing Center for Infectious Disease"/>
            <person name="Wu L."/>
            <person name="Ma J."/>
        </authorList>
    </citation>
    <scope>NUCLEOTIDE SEQUENCE [LARGE SCALE GENOMIC DNA]</scope>
    <source>
        <strain evidence="2">JCM 17926</strain>
    </source>
</reference>
<dbReference type="Gene3D" id="2.120.10.10">
    <property type="match status" value="1"/>
</dbReference>
<dbReference type="SUPFAM" id="SSF50939">
    <property type="entry name" value="Sialidases"/>
    <property type="match status" value="1"/>
</dbReference>
<gene>
    <name evidence="1" type="ORF">GCM10023188_15030</name>
</gene>
<dbReference type="Proteomes" id="UP001500552">
    <property type="component" value="Unassembled WGS sequence"/>
</dbReference>
<organism evidence="1 2">
    <name type="scientific">Pontibacter saemangeumensis</name>
    <dbReference type="NCBI Taxonomy" id="1084525"/>
    <lineage>
        <taxon>Bacteria</taxon>
        <taxon>Pseudomonadati</taxon>
        <taxon>Bacteroidota</taxon>
        <taxon>Cytophagia</taxon>
        <taxon>Cytophagales</taxon>
        <taxon>Hymenobacteraceae</taxon>
        <taxon>Pontibacter</taxon>
    </lineage>
</organism>
<evidence type="ECO:0000313" key="1">
    <source>
        <dbReference type="EMBL" id="GAA4429545.1"/>
    </source>
</evidence>